<name>A0A428RTG7_9HYPO</name>
<organism evidence="1 2">
    <name type="scientific">Fusarium ambrosium</name>
    <dbReference type="NCBI Taxonomy" id="131363"/>
    <lineage>
        <taxon>Eukaryota</taxon>
        <taxon>Fungi</taxon>
        <taxon>Dikarya</taxon>
        <taxon>Ascomycota</taxon>
        <taxon>Pezizomycotina</taxon>
        <taxon>Sordariomycetes</taxon>
        <taxon>Hypocreomycetidae</taxon>
        <taxon>Hypocreales</taxon>
        <taxon>Nectriaceae</taxon>
        <taxon>Fusarium</taxon>
        <taxon>Fusarium solani species complex</taxon>
    </lineage>
</organism>
<dbReference type="EMBL" id="NIZV01000797">
    <property type="protein sequence ID" value="RSL80828.1"/>
    <property type="molecule type" value="Genomic_DNA"/>
</dbReference>
<protein>
    <submittedName>
        <fullName evidence="1">Uncharacterized protein</fullName>
    </submittedName>
</protein>
<dbReference type="Proteomes" id="UP000288429">
    <property type="component" value="Unassembled WGS sequence"/>
</dbReference>
<evidence type="ECO:0000313" key="2">
    <source>
        <dbReference type="Proteomes" id="UP000288429"/>
    </source>
</evidence>
<proteinExistence type="predicted"/>
<evidence type="ECO:0000313" key="1">
    <source>
        <dbReference type="EMBL" id="RSL80828.1"/>
    </source>
</evidence>
<accession>A0A428RTG7</accession>
<gene>
    <name evidence="1" type="ORF">CDV31_017091</name>
</gene>
<keyword evidence="2" id="KW-1185">Reference proteome</keyword>
<dbReference type="AlphaFoldDB" id="A0A428RTG7"/>
<sequence>MAADCAAMVRRLHHRLQPASSHTPLRSLATTHQPTLHYRVCEVASAMTAAPRTSISPSPTAHNRRLDSRLCQMTTKTAKALLAVFMGCPKSDLATLLRSGAAAIRVILAASAGTAPK</sequence>
<reference evidence="1 2" key="1">
    <citation type="submission" date="2017-06" db="EMBL/GenBank/DDBJ databases">
        <title>Cmopartive genomic analysis of Ambrosia Fusariam Clade fungi.</title>
        <authorList>
            <person name="Stajich J.E."/>
            <person name="Carrillo J."/>
            <person name="Kijimoto T."/>
            <person name="Eskalen A."/>
            <person name="O'Donnell K."/>
            <person name="Kasson M."/>
        </authorList>
    </citation>
    <scope>NUCLEOTIDE SEQUENCE [LARGE SCALE GENOMIC DNA]</scope>
    <source>
        <strain evidence="1 2">NRRL 20438</strain>
    </source>
</reference>
<comment type="caution">
    <text evidence="1">The sequence shown here is derived from an EMBL/GenBank/DDBJ whole genome shotgun (WGS) entry which is preliminary data.</text>
</comment>